<dbReference type="CDD" id="cd00887">
    <property type="entry name" value="MoeA"/>
    <property type="match status" value="1"/>
</dbReference>
<comment type="caution">
    <text evidence="9">The sequence shown here is derived from an EMBL/GenBank/DDBJ whole genome shotgun (WGS) entry which is preliminary data.</text>
</comment>
<evidence type="ECO:0000259" key="8">
    <source>
        <dbReference type="SMART" id="SM00852"/>
    </source>
</evidence>
<dbReference type="SUPFAM" id="SSF63882">
    <property type="entry name" value="MoeA N-terminal region -like"/>
    <property type="match status" value="1"/>
</dbReference>
<name>A0A3N0B250_9ACTN</name>
<dbReference type="Proteomes" id="UP000269591">
    <property type="component" value="Unassembled WGS sequence"/>
</dbReference>
<dbReference type="PANTHER" id="PTHR10192">
    <property type="entry name" value="MOLYBDOPTERIN BIOSYNTHESIS PROTEIN"/>
    <property type="match status" value="1"/>
</dbReference>
<evidence type="ECO:0000256" key="4">
    <source>
        <dbReference type="ARBA" id="ARBA00022505"/>
    </source>
</evidence>
<dbReference type="GO" id="GO:0005829">
    <property type="term" value="C:cytosol"/>
    <property type="evidence" value="ECO:0007669"/>
    <property type="project" value="TreeGrafter"/>
</dbReference>
<comment type="similarity">
    <text evidence="3 7">Belongs to the MoeA family.</text>
</comment>
<proteinExistence type="inferred from homology"/>
<dbReference type="InterPro" id="IPR001453">
    <property type="entry name" value="MoaB/Mog_dom"/>
</dbReference>
<dbReference type="SUPFAM" id="SSF63867">
    <property type="entry name" value="MoeA C-terminal domain-like"/>
    <property type="match status" value="1"/>
</dbReference>
<dbReference type="Gene3D" id="3.40.190.10">
    <property type="entry name" value="Periplasmic binding protein-like II"/>
    <property type="match status" value="1"/>
</dbReference>
<dbReference type="SUPFAM" id="SSF53850">
    <property type="entry name" value="Periplasmic binding protein-like II"/>
    <property type="match status" value="1"/>
</dbReference>
<keyword evidence="5 7" id="KW-0501">Molybdenum cofactor biosynthesis</keyword>
<comment type="cofactor">
    <cofactor evidence="7">
        <name>Mg(2+)</name>
        <dbReference type="ChEBI" id="CHEBI:18420"/>
    </cofactor>
</comment>
<dbReference type="Gene3D" id="2.40.340.10">
    <property type="entry name" value="MoeA, C-terminal, domain IV"/>
    <property type="match status" value="1"/>
</dbReference>
<evidence type="ECO:0000256" key="6">
    <source>
        <dbReference type="ARBA" id="ARBA00047317"/>
    </source>
</evidence>
<keyword evidence="7" id="KW-0808">Transferase</keyword>
<dbReference type="Pfam" id="PF12727">
    <property type="entry name" value="PBP_like"/>
    <property type="match status" value="1"/>
</dbReference>
<dbReference type="SMART" id="SM00852">
    <property type="entry name" value="MoCF_biosynth"/>
    <property type="match status" value="1"/>
</dbReference>
<dbReference type="OrthoDB" id="9804758at2"/>
<reference evidence="10" key="1">
    <citation type="submission" date="2018-05" db="EMBL/GenBank/DDBJ databases">
        <title>Genome Sequencing of selected type strains of the family Eggerthellaceae.</title>
        <authorList>
            <person name="Danylec N."/>
            <person name="Stoll D.A."/>
            <person name="Doetsch A."/>
            <person name="Huch M."/>
        </authorList>
    </citation>
    <scope>NUCLEOTIDE SEQUENCE [LARGE SCALE GENOMIC DNA]</scope>
    <source>
        <strain evidence="10">DSM 24851</strain>
    </source>
</reference>
<dbReference type="Pfam" id="PF03454">
    <property type="entry name" value="MoeA_C"/>
    <property type="match status" value="1"/>
</dbReference>
<evidence type="ECO:0000313" key="9">
    <source>
        <dbReference type="EMBL" id="RNL40829.1"/>
    </source>
</evidence>
<dbReference type="NCBIfam" id="NF011068">
    <property type="entry name" value="PRK14498.1"/>
    <property type="match status" value="1"/>
</dbReference>
<dbReference type="PANTHER" id="PTHR10192:SF16">
    <property type="entry name" value="MOLYBDOPTERIN MOLYBDENUMTRANSFERASE"/>
    <property type="match status" value="1"/>
</dbReference>
<dbReference type="InterPro" id="IPR005110">
    <property type="entry name" value="MoeA_linker/N"/>
</dbReference>
<dbReference type="Pfam" id="PF00994">
    <property type="entry name" value="MoCF_biosynth"/>
    <property type="match status" value="1"/>
</dbReference>
<comment type="function">
    <text evidence="1 7">Catalyzes the insertion of molybdate into adenylated molybdopterin with the concomitant release of AMP.</text>
</comment>
<keyword evidence="10" id="KW-1185">Reference proteome</keyword>
<dbReference type="InterPro" id="IPR036688">
    <property type="entry name" value="MoeA_C_domain_IV_sf"/>
</dbReference>
<evidence type="ECO:0000256" key="2">
    <source>
        <dbReference type="ARBA" id="ARBA00005046"/>
    </source>
</evidence>
<dbReference type="SUPFAM" id="SSF53218">
    <property type="entry name" value="Molybdenum cofactor biosynthesis proteins"/>
    <property type="match status" value="1"/>
</dbReference>
<dbReference type="EC" id="2.10.1.1" evidence="7"/>
<dbReference type="Gene3D" id="3.40.980.10">
    <property type="entry name" value="MoaB/Mog-like domain"/>
    <property type="match status" value="1"/>
</dbReference>
<dbReference type="EMBL" id="QIBX01000004">
    <property type="protein sequence ID" value="RNL40829.1"/>
    <property type="molecule type" value="Genomic_DNA"/>
</dbReference>
<gene>
    <name evidence="9" type="ORF">DMP06_03930</name>
</gene>
<dbReference type="InterPro" id="IPR038987">
    <property type="entry name" value="MoeA-like"/>
</dbReference>
<evidence type="ECO:0000256" key="7">
    <source>
        <dbReference type="RuleBase" id="RU365090"/>
    </source>
</evidence>
<dbReference type="InterPro" id="IPR036135">
    <property type="entry name" value="MoeA_linker/N_sf"/>
</dbReference>
<comment type="catalytic activity">
    <reaction evidence="6">
        <text>adenylyl-molybdopterin + molybdate = Mo-molybdopterin + AMP + H(+)</text>
        <dbReference type="Rhea" id="RHEA:35047"/>
        <dbReference type="ChEBI" id="CHEBI:15378"/>
        <dbReference type="ChEBI" id="CHEBI:36264"/>
        <dbReference type="ChEBI" id="CHEBI:62727"/>
        <dbReference type="ChEBI" id="CHEBI:71302"/>
        <dbReference type="ChEBI" id="CHEBI:456215"/>
        <dbReference type="EC" id="2.10.1.1"/>
    </reaction>
</comment>
<evidence type="ECO:0000313" key="10">
    <source>
        <dbReference type="Proteomes" id="UP000269591"/>
    </source>
</evidence>
<dbReference type="Pfam" id="PF03453">
    <property type="entry name" value="MoeA_N"/>
    <property type="match status" value="1"/>
</dbReference>
<dbReference type="InterPro" id="IPR024370">
    <property type="entry name" value="PBP_domain"/>
</dbReference>
<keyword evidence="7" id="KW-0479">Metal-binding</keyword>
<dbReference type="InterPro" id="IPR036425">
    <property type="entry name" value="MoaB/Mog-like_dom_sf"/>
</dbReference>
<dbReference type="InterPro" id="IPR005111">
    <property type="entry name" value="MoeA_C_domain_IV"/>
</dbReference>
<evidence type="ECO:0000256" key="3">
    <source>
        <dbReference type="ARBA" id="ARBA00010763"/>
    </source>
</evidence>
<dbReference type="UniPathway" id="UPA00344"/>
<keyword evidence="4 7" id="KW-0500">Molybdenum</keyword>
<feature type="domain" description="MoaB/Mog" evidence="8">
    <location>
        <begin position="183"/>
        <end position="320"/>
    </location>
</feature>
<dbReference type="AlphaFoldDB" id="A0A3N0B250"/>
<dbReference type="RefSeq" id="WP_123208448.1">
    <property type="nucleotide sequence ID" value="NZ_JBHTHO010000002.1"/>
</dbReference>
<evidence type="ECO:0000256" key="1">
    <source>
        <dbReference type="ARBA" id="ARBA00002901"/>
    </source>
</evidence>
<dbReference type="GO" id="GO:0046872">
    <property type="term" value="F:metal ion binding"/>
    <property type="evidence" value="ECO:0007669"/>
    <property type="project" value="UniProtKB-UniRule"/>
</dbReference>
<accession>A0A3N0B250</accession>
<evidence type="ECO:0000256" key="5">
    <source>
        <dbReference type="ARBA" id="ARBA00023150"/>
    </source>
</evidence>
<comment type="pathway">
    <text evidence="2 7">Cofactor biosynthesis; molybdopterin biosynthesis.</text>
</comment>
<sequence length="650" mass="69325">MAFAYLTNIACEEAIERLLDALDELGGRVKKELVPVSESLGRITAEPLYARISAPHYHACAMDGIALQASVTFGATSTTPVVVQPDRYVVVDTGDPLPDGCDAVVMVEDVVLPEGVGMHELGVCPVTLYKASSPWGNVRQIGEDICAGEMLLTSGTVISPAAMGAMLAAGIAEVPVVVRPKVGIIPTGDEVVPPCPDPRPGDVMEFNSTIFAGMVRSWGGEPVTYPITPDSPEAVRDALLRAVSECDAVLLNAGSSAGRDDYSARVVADAGELLFHGVAIKPGKPAMAGIVRGVPVIGVPGYPVSGIVVVESLLRPVLERFLGASFADGVSAEATLARPCTSSLKHKEYVRVRLGAVEGKLVATPLSRGAGVVTSFVKADGIMEIPQNSEGFEAGEKTRVRLLRPLAQIERSLVVIGSHDPLIDEIAQIMHVKQPELSVASTHVGSMGAIVAAKRHENHCGGIHLLDEATGEYNASYLERHFPQGGVRQVECVYRQQGFMVAPGNPLGIESLADLAQEGMRYVNRQKGSGTRILSDYLCKQENVDPASIYGYDHEEFTHTAVAALVESGAADAGMGIYSAAKIYGLGFVPVCEEQYDLLIPDYAWDTPMVQALLEVLQSEEFRARIEAMGGYRVESPGMVRRHYETRAQI</sequence>
<dbReference type="Gene3D" id="2.170.190.11">
    <property type="entry name" value="Molybdopterin biosynthesis moea protein, domain 3"/>
    <property type="match status" value="1"/>
</dbReference>
<keyword evidence="7" id="KW-0460">Magnesium</keyword>
<dbReference type="GO" id="GO:0061599">
    <property type="term" value="F:molybdopterin molybdotransferase activity"/>
    <property type="evidence" value="ECO:0007669"/>
    <property type="project" value="UniProtKB-UniRule"/>
</dbReference>
<protein>
    <recommendedName>
        <fullName evidence="7">Molybdopterin molybdenumtransferase</fullName>
        <ecNumber evidence="7">2.10.1.1</ecNumber>
    </recommendedName>
</protein>
<organism evidence="9 10">
    <name type="scientific">Slackia equolifaciens</name>
    <dbReference type="NCBI Taxonomy" id="498718"/>
    <lineage>
        <taxon>Bacteria</taxon>
        <taxon>Bacillati</taxon>
        <taxon>Actinomycetota</taxon>
        <taxon>Coriobacteriia</taxon>
        <taxon>Eggerthellales</taxon>
        <taxon>Eggerthellaceae</taxon>
        <taxon>Slackia</taxon>
    </lineage>
</organism>
<dbReference type="Gene3D" id="3.90.105.10">
    <property type="entry name" value="Molybdopterin biosynthesis moea protein, domain 2"/>
    <property type="match status" value="1"/>
</dbReference>
<dbReference type="GO" id="GO:0006777">
    <property type="term" value="P:Mo-molybdopterin cofactor biosynthetic process"/>
    <property type="evidence" value="ECO:0007669"/>
    <property type="project" value="UniProtKB-UniRule"/>
</dbReference>